<feature type="domain" description="Partial AB-hydrolase lipase" evidence="9">
    <location>
        <begin position="163"/>
        <end position="222"/>
    </location>
</feature>
<name>A0A8J2QKP2_9NEOP</name>
<feature type="chain" id="PRO_5035288452" evidence="8">
    <location>
        <begin position="19"/>
        <end position="529"/>
    </location>
</feature>
<dbReference type="InterPro" id="IPR029058">
    <property type="entry name" value="AB_hydrolase_fold"/>
</dbReference>
<feature type="compositionally biased region" description="Basic and acidic residues" evidence="7">
    <location>
        <begin position="52"/>
        <end position="70"/>
    </location>
</feature>
<organism evidence="10 11">
    <name type="scientific">Danaus chrysippus</name>
    <name type="common">African queen</name>
    <dbReference type="NCBI Taxonomy" id="151541"/>
    <lineage>
        <taxon>Eukaryota</taxon>
        <taxon>Metazoa</taxon>
        <taxon>Ecdysozoa</taxon>
        <taxon>Arthropoda</taxon>
        <taxon>Hexapoda</taxon>
        <taxon>Insecta</taxon>
        <taxon>Pterygota</taxon>
        <taxon>Neoptera</taxon>
        <taxon>Endopterygota</taxon>
        <taxon>Lepidoptera</taxon>
        <taxon>Glossata</taxon>
        <taxon>Ditrysia</taxon>
        <taxon>Papilionoidea</taxon>
        <taxon>Nymphalidae</taxon>
        <taxon>Danainae</taxon>
        <taxon>Danaini</taxon>
        <taxon>Danaina</taxon>
        <taxon>Danaus</taxon>
        <taxon>Anosia</taxon>
    </lineage>
</organism>
<keyword evidence="3" id="KW-0378">Hydrolase</keyword>
<keyword evidence="6" id="KW-0325">Glycoprotein</keyword>
<proteinExistence type="inferred from homology"/>
<evidence type="ECO:0000256" key="4">
    <source>
        <dbReference type="ARBA" id="ARBA00022963"/>
    </source>
</evidence>
<dbReference type="OrthoDB" id="9974421at2759"/>
<keyword evidence="2 8" id="KW-0732">Signal</keyword>
<evidence type="ECO:0000259" key="9">
    <source>
        <dbReference type="Pfam" id="PF04083"/>
    </source>
</evidence>
<evidence type="ECO:0000256" key="5">
    <source>
        <dbReference type="ARBA" id="ARBA00023098"/>
    </source>
</evidence>
<keyword evidence="5" id="KW-0443">Lipid metabolism</keyword>
<dbReference type="FunFam" id="3.40.50.1820:FF:000021">
    <property type="entry name" value="Lipase"/>
    <property type="match status" value="1"/>
</dbReference>
<comment type="similarity">
    <text evidence="1">Belongs to the AB hydrolase superfamily. Lipase family.</text>
</comment>
<evidence type="ECO:0000256" key="6">
    <source>
        <dbReference type="ARBA" id="ARBA00023180"/>
    </source>
</evidence>
<evidence type="ECO:0000313" key="10">
    <source>
        <dbReference type="EMBL" id="CAG9563718.1"/>
    </source>
</evidence>
<evidence type="ECO:0000256" key="7">
    <source>
        <dbReference type="SAM" id="MobiDB-lite"/>
    </source>
</evidence>
<feature type="signal peptide" evidence="8">
    <location>
        <begin position="1"/>
        <end position="18"/>
    </location>
</feature>
<dbReference type="AlphaFoldDB" id="A0A8J2QKP2"/>
<dbReference type="GO" id="GO:0016042">
    <property type="term" value="P:lipid catabolic process"/>
    <property type="evidence" value="ECO:0007669"/>
    <property type="project" value="UniProtKB-KW"/>
</dbReference>
<dbReference type="Gene3D" id="3.40.50.1820">
    <property type="entry name" value="alpha/beta hydrolase"/>
    <property type="match status" value="1"/>
</dbReference>
<gene>
    <name evidence="10" type="ORF">DCHRY22_LOCUS4823</name>
</gene>
<evidence type="ECO:0000256" key="3">
    <source>
        <dbReference type="ARBA" id="ARBA00022801"/>
    </source>
</evidence>
<reference evidence="10" key="1">
    <citation type="submission" date="2021-09" db="EMBL/GenBank/DDBJ databases">
        <authorList>
            <person name="Martin H S."/>
        </authorList>
    </citation>
    <scope>NUCLEOTIDE SEQUENCE</scope>
</reference>
<keyword evidence="11" id="KW-1185">Reference proteome</keyword>
<dbReference type="SUPFAM" id="SSF53474">
    <property type="entry name" value="alpha/beta-Hydrolases"/>
    <property type="match status" value="1"/>
</dbReference>
<dbReference type="Proteomes" id="UP000789524">
    <property type="component" value="Unassembled WGS sequence"/>
</dbReference>
<evidence type="ECO:0000256" key="8">
    <source>
        <dbReference type="SAM" id="SignalP"/>
    </source>
</evidence>
<dbReference type="GO" id="GO:0016787">
    <property type="term" value="F:hydrolase activity"/>
    <property type="evidence" value="ECO:0007669"/>
    <property type="project" value="UniProtKB-KW"/>
</dbReference>
<evidence type="ECO:0000313" key="11">
    <source>
        <dbReference type="Proteomes" id="UP000789524"/>
    </source>
</evidence>
<accession>A0A8J2QKP2</accession>
<evidence type="ECO:0000256" key="2">
    <source>
        <dbReference type="ARBA" id="ARBA00022729"/>
    </source>
</evidence>
<comment type="caution">
    <text evidence="10">The sequence shown here is derived from an EMBL/GenBank/DDBJ whole genome shotgun (WGS) entry which is preliminary data.</text>
</comment>
<keyword evidence="4" id="KW-0442">Lipid degradation</keyword>
<feature type="region of interest" description="Disordered" evidence="7">
    <location>
        <begin position="48"/>
        <end position="75"/>
    </location>
</feature>
<dbReference type="EMBL" id="CAKASE010000050">
    <property type="protein sequence ID" value="CAG9563718.1"/>
    <property type="molecule type" value="Genomic_DNA"/>
</dbReference>
<evidence type="ECO:0000256" key="1">
    <source>
        <dbReference type="ARBA" id="ARBA00010701"/>
    </source>
</evidence>
<protein>
    <submittedName>
        <fullName evidence="10">(African queen) hypothetical protein</fullName>
    </submittedName>
</protein>
<dbReference type="InterPro" id="IPR006693">
    <property type="entry name" value="AB_hydrolase_lipase"/>
</dbReference>
<sequence length="529" mass="61065">MRAIYLLLCITLLRGTAGSIFRRPYLQDLDGLIVTPLDYYDQVPAKHPNINYHRDSSSEETKERDDKSRDVPASYRSGIDWNAPLLSAVINQGDQMPYGDVIAWQGVQIAAGPKSPVTNKKDIERIFIDAYQTMQHVTEEDKTKYHEAFNKLTRKEDVNSNATELIRRHNYKVEEHIVKTDDGYILTLFRIQPREVTLDIKDRPAVFLMHGLLGSADDWLLMGPEKSLAYLLADAGYDVWLGNIRGSRYSRHHVSKHVSHPDFWRFSIDEIALHDLPTMIDYVLKYSKQEKLFYVGHSQGTTAFFALTSSRPEYREKIAMMFAMAPMVYMNHVRSPLMRMISPSSRFYENLHTELGHGEFKPTKEVVHTIGGNMCKKEIQCEFICSNVNFVVAGFDTSDMEYDLVPVIVRHLPAGASTRQIKQYGQAVDSEGLRKYDYGSDINTMIYGQHQPPRYNMTEVKVPVALYYSEEDWLAHPKDVERLHAELPDVRDLFKVPTEHFSHMDFQFSKHAPQVVYKRLIESIKNHSY</sequence>
<dbReference type="Pfam" id="PF04083">
    <property type="entry name" value="Abhydro_lipase"/>
    <property type="match status" value="1"/>
</dbReference>
<dbReference type="PANTHER" id="PTHR11005">
    <property type="entry name" value="LYSOSOMAL ACID LIPASE-RELATED"/>
    <property type="match status" value="1"/>
</dbReference>